<organism evidence="1">
    <name type="scientific">Medicago truncatula</name>
    <name type="common">Barrel medic</name>
    <name type="synonym">Medicago tribuloides</name>
    <dbReference type="NCBI Taxonomy" id="3880"/>
    <lineage>
        <taxon>Eukaryota</taxon>
        <taxon>Viridiplantae</taxon>
        <taxon>Streptophyta</taxon>
        <taxon>Embryophyta</taxon>
        <taxon>Tracheophyta</taxon>
        <taxon>Spermatophyta</taxon>
        <taxon>Magnoliopsida</taxon>
        <taxon>eudicotyledons</taxon>
        <taxon>Gunneridae</taxon>
        <taxon>Pentapetalae</taxon>
        <taxon>rosids</taxon>
        <taxon>fabids</taxon>
        <taxon>Fabales</taxon>
        <taxon>Fabaceae</taxon>
        <taxon>Papilionoideae</taxon>
        <taxon>50 kb inversion clade</taxon>
        <taxon>NPAAA clade</taxon>
        <taxon>Hologalegina</taxon>
        <taxon>IRL clade</taxon>
        <taxon>Trifolieae</taxon>
        <taxon>Medicago</taxon>
    </lineage>
</organism>
<evidence type="ECO:0000313" key="1">
    <source>
        <dbReference type="EMBL" id="ABE80141.2"/>
    </source>
</evidence>
<gene>
    <name evidence="1" type="ORF">MtrDRAFT_AC139526g44v2</name>
</gene>
<reference evidence="1" key="1">
    <citation type="submission" date="2006-03" db="EMBL/GenBank/DDBJ databases">
        <authorList>
            <person name="Shaull S."/>
            <person name="Lin S."/>
            <person name="Dixon R."/>
            <person name="May G."/>
            <person name="Sumner L."/>
            <person name="Gonzales B."/>
            <person name="Cook D."/>
            <person name="Kim D."/>
            <person name="Roe B.A."/>
        </authorList>
    </citation>
    <scope>NUCLEOTIDE SEQUENCE</scope>
</reference>
<dbReference type="EMBL" id="AC139526">
    <property type="protein sequence ID" value="ABE80141.2"/>
    <property type="molecule type" value="Genomic_DNA"/>
</dbReference>
<proteinExistence type="predicted"/>
<reference evidence="1" key="2">
    <citation type="submission" date="2007-04" db="EMBL/GenBank/DDBJ databases">
        <authorList>
            <consortium name="The International Medicago Genome Annotation Group"/>
        </authorList>
    </citation>
    <scope>NUCLEOTIDE SEQUENCE</scope>
</reference>
<accession>Q1SN12</accession>
<sequence>MEGGLAGMRNYSWGGMALAYLYGELVDACLPGDRALGGSVTLLTKLQKGHGEGVTYRSLLDRIQFDDVCWRSYEEHKEIQPFEEVFWYSGWIMCGVRRVYRHLPERVLR</sequence>
<protein>
    <submittedName>
        <fullName evidence="1">IMP dehydrogenase/GMP reductase, putative</fullName>
    </submittedName>
</protein>
<dbReference type="AlphaFoldDB" id="Q1SN12"/>
<name>Q1SN12_MEDTR</name>